<dbReference type="AlphaFoldDB" id="A0A2R8C1I1"/>
<keyword evidence="3" id="KW-1185">Reference proteome</keyword>
<evidence type="ECO:0000256" key="1">
    <source>
        <dbReference type="SAM" id="SignalP"/>
    </source>
</evidence>
<dbReference type="RefSeq" id="WP_108895968.1">
    <property type="nucleotide sequence ID" value="NZ_ONZF01000016.1"/>
</dbReference>
<dbReference type="EMBL" id="ONZF01000016">
    <property type="protein sequence ID" value="SPJ26268.1"/>
    <property type="molecule type" value="Genomic_DNA"/>
</dbReference>
<evidence type="ECO:0000313" key="3">
    <source>
        <dbReference type="Proteomes" id="UP000244912"/>
    </source>
</evidence>
<protein>
    <submittedName>
        <fullName evidence="2">Uncharacterized protein</fullName>
    </submittedName>
</protein>
<evidence type="ECO:0000313" key="2">
    <source>
        <dbReference type="EMBL" id="SPJ26268.1"/>
    </source>
</evidence>
<gene>
    <name evidence="2" type="ORF">PAA8504_04125</name>
</gene>
<dbReference type="Proteomes" id="UP000244912">
    <property type="component" value="Unassembled WGS sequence"/>
</dbReference>
<organism evidence="2 3">
    <name type="scientific">Palleronia abyssalis</name>
    <dbReference type="NCBI Taxonomy" id="1501240"/>
    <lineage>
        <taxon>Bacteria</taxon>
        <taxon>Pseudomonadati</taxon>
        <taxon>Pseudomonadota</taxon>
        <taxon>Alphaproteobacteria</taxon>
        <taxon>Rhodobacterales</taxon>
        <taxon>Roseobacteraceae</taxon>
        <taxon>Palleronia</taxon>
    </lineage>
</organism>
<proteinExistence type="predicted"/>
<feature type="signal peptide" evidence="1">
    <location>
        <begin position="1"/>
        <end position="19"/>
    </location>
</feature>
<dbReference type="OrthoDB" id="7877083at2"/>
<reference evidence="2 3" key="1">
    <citation type="submission" date="2018-03" db="EMBL/GenBank/DDBJ databases">
        <authorList>
            <person name="Keele B.F."/>
        </authorList>
    </citation>
    <scope>NUCLEOTIDE SEQUENCE [LARGE SCALE GENOMIC DNA]</scope>
    <source>
        <strain evidence="2 3">CECT 8504</strain>
    </source>
</reference>
<keyword evidence="1" id="KW-0732">Signal</keyword>
<accession>A0A2R8C1I1</accession>
<name>A0A2R8C1I1_9RHOB</name>
<feature type="chain" id="PRO_5015358529" evidence="1">
    <location>
        <begin position="20"/>
        <end position="113"/>
    </location>
</feature>
<sequence>MERVAACILALGLPWAAFAGGYIGPSVYDDAQPCGSATVVGVPCASDGQVIVAAPDPSGAGVVYRSVPGGALVEYVNGRVCPYPVRPSDSVFLNGAGYITKHQARVAIGCAYR</sequence>